<dbReference type="PANTHER" id="PTHR11545">
    <property type="entry name" value="RIBOSOMAL PROTEIN L13"/>
    <property type="match status" value="1"/>
</dbReference>
<evidence type="ECO:0000313" key="5">
    <source>
        <dbReference type="Proteomes" id="UP000663879"/>
    </source>
</evidence>
<dbReference type="EMBL" id="CAJNOC010000199">
    <property type="protein sequence ID" value="CAF0725996.1"/>
    <property type="molecule type" value="Genomic_DNA"/>
</dbReference>
<evidence type="ECO:0000256" key="2">
    <source>
        <dbReference type="ARBA" id="ARBA00022980"/>
    </source>
</evidence>
<dbReference type="PIRSF" id="PIRSF002181">
    <property type="entry name" value="Ribosomal_L13"/>
    <property type="match status" value="1"/>
</dbReference>
<evidence type="ECO:0008006" key="6">
    <source>
        <dbReference type="Google" id="ProtNLM"/>
    </source>
</evidence>
<keyword evidence="2" id="KW-0689">Ribosomal protein</keyword>
<organism evidence="4 5">
    <name type="scientific">Brachionus calyciflorus</name>
    <dbReference type="NCBI Taxonomy" id="104777"/>
    <lineage>
        <taxon>Eukaryota</taxon>
        <taxon>Metazoa</taxon>
        <taxon>Spiralia</taxon>
        <taxon>Gnathifera</taxon>
        <taxon>Rotifera</taxon>
        <taxon>Eurotatoria</taxon>
        <taxon>Monogononta</taxon>
        <taxon>Pseudotrocha</taxon>
        <taxon>Ploima</taxon>
        <taxon>Brachionidae</taxon>
        <taxon>Brachionus</taxon>
    </lineage>
</organism>
<dbReference type="GO" id="GO:0005762">
    <property type="term" value="C:mitochondrial large ribosomal subunit"/>
    <property type="evidence" value="ECO:0007669"/>
    <property type="project" value="TreeGrafter"/>
</dbReference>
<comment type="similarity">
    <text evidence="1">Belongs to the universal ribosomal protein uL13 family.</text>
</comment>
<keyword evidence="3" id="KW-0687">Ribonucleoprotein</keyword>
<comment type="caution">
    <text evidence="4">The sequence shown here is derived from an EMBL/GenBank/DDBJ whole genome shotgun (WGS) entry which is preliminary data.</text>
</comment>
<gene>
    <name evidence="4" type="ORF">OXX778_LOCUS2513</name>
</gene>
<evidence type="ECO:0000256" key="1">
    <source>
        <dbReference type="ARBA" id="ARBA00006227"/>
    </source>
</evidence>
<dbReference type="GO" id="GO:0006412">
    <property type="term" value="P:translation"/>
    <property type="evidence" value="ECO:0007669"/>
    <property type="project" value="InterPro"/>
</dbReference>
<dbReference type="Pfam" id="PF00572">
    <property type="entry name" value="Ribosomal_L13"/>
    <property type="match status" value="2"/>
</dbReference>
<keyword evidence="5" id="KW-1185">Reference proteome</keyword>
<dbReference type="SUPFAM" id="SSF52161">
    <property type="entry name" value="Ribosomal protein L13"/>
    <property type="match status" value="1"/>
</dbReference>
<dbReference type="Gene3D" id="3.90.1180.10">
    <property type="entry name" value="Ribosomal protein L13"/>
    <property type="match status" value="2"/>
</dbReference>
<evidence type="ECO:0000256" key="3">
    <source>
        <dbReference type="ARBA" id="ARBA00023274"/>
    </source>
</evidence>
<dbReference type="InterPro" id="IPR036899">
    <property type="entry name" value="Ribosomal_uL13_sf"/>
</dbReference>
<dbReference type="PANTHER" id="PTHR11545:SF2">
    <property type="entry name" value="LARGE RIBOSOMAL SUBUNIT PROTEIN UL13M"/>
    <property type="match status" value="1"/>
</dbReference>
<sequence>MAFNRVKQWTTFARVWYLFDAKWQDPIISGRVLSKYLLGKNKPIYSVGSDCGDYVVVINRATYTPAWKYHEDDPTRIIKNCTKNALPPKIYRNNLMSRLIVFPDDKIPENIIKNVTDQIEPQMVRPKRLTDYSEEELKSFPRLFEWPNEFVIDDLKGSNNSTVKIA</sequence>
<dbReference type="Proteomes" id="UP000663879">
    <property type="component" value="Unassembled WGS sequence"/>
</dbReference>
<dbReference type="AlphaFoldDB" id="A0A813MK38"/>
<dbReference type="CDD" id="cd00392">
    <property type="entry name" value="Ribosomal_L13"/>
    <property type="match status" value="1"/>
</dbReference>
<dbReference type="GO" id="GO:0003735">
    <property type="term" value="F:structural constituent of ribosome"/>
    <property type="evidence" value="ECO:0007669"/>
    <property type="project" value="InterPro"/>
</dbReference>
<name>A0A813MK38_9BILA</name>
<dbReference type="OrthoDB" id="274622at2759"/>
<accession>A0A813MK38</accession>
<dbReference type="InterPro" id="IPR005822">
    <property type="entry name" value="Ribosomal_uL13"/>
</dbReference>
<reference evidence="4" key="1">
    <citation type="submission" date="2021-02" db="EMBL/GenBank/DDBJ databases">
        <authorList>
            <person name="Nowell W R."/>
        </authorList>
    </citation>
    <scope>NUCLEOTIDE SEQUENCE</scope>
    <source>
        <strain evidence="4">Ploen Becks lab</strain>
    </source>
</reference>
<protein>
    <recommendedName>
        <fullName evidence="6">39S ribosomal protein L13, mitochondrial</fullName>
    </recommendedName>
</protein>
<dbReference type="GO" id="GO:0017148">
    <property type="term" value="P:negative regulation of translation"/>
    <property type="evidence" value="ECO:0007669"/>
    <property type="project" value="TreeGrafter"/>
</dbReference>
<dbReference type="GO" id="GO:0003729">
    <property type="term" value="F:mRNA binding"/>
    <property type="evidence" value="ECO:0007669"/>
    <property type="project" value="TreeGrafter"/>
</dbReference>
<proteinExistence type="inferred from homology"/>
<dbReference type="InterPro" id="IPR005823">
    <property type="entry name" value="Ribosomal_uL13_bac-type"/>
</dbReference>
<evidence type="ECO:0000313" key="4">
    <source>
        <dbReference type="EMBL" id="CAF0725996.1"/>
    </source>
</evidence>